<reference evidence="2" key="1">
    <citation type="journal article" date="2014" name="Int. J. Syst. Evol. Microbiol.">
        <title>Complete genome sequence of Corynebacterium casei LMG S-19264T (=DSM 44701T), isolated from a smear-ripened cheese.</title>
        <authorList>
            <consortium name="US DOE Joint Genome Institute (JGI-PGF)"/>
            <person name="Walter F."/>
            <person name="Albersmeier A."/>
            <person name="Kalinowski J."/>
            <person name="Ruckert C."/>
        </authorList>
    </citation>
    <scope>NUCLEOTIDE SEQUENCE</scope>
    <source>
        <strain evidence="2">JCM 4714</strain>
    </source>
</reference>
<dbReference type="AlphaFoldDB" id="A0A918YPC2"/>
<comment type="caution">
    <text evidence="2">The sequence shown here is derived from an EMBL/GenBank/DDBJ whole genome shotgun (WGS) entry which is preliminary data.</text>
</comment>
<evidence type="ECO:0000256" key="1">
    <source>
        <dbReference type="SAM" id="MobiDB-lite"/>
    </source>
</evidence>
<proteinExistence type="predicted"/>
<reference evidence="2" key="2">
    <citation type="submission" date="2020-09" db="EMBL/GenBank/DDBJ databases">
        <authorList>
            <person name="Sun Q."/>
            <person name="Ohkuma M."/>
        </authorList>
    </citation>
    <scope>NUCLEOTIDE SEQUENCE</scope>
    <source>
        <strain evidence="2">JCM 4714</strain>
    </source>
</reference>
<accession>A0A918YPC2</accession>
<keyword evidence="3" id="KW-1185">Reference proteome</keyword>
<evidence type="ECO:0000313" key="3">
    <source>
        <dbReference type="Proteomes" id="UP000655443"/>
    </source>
</evidence>
<dbReference type="Proteomes" id="UP000655443">
    <property type="component" value="Unassembled WGS sequence"/>
</dbReference>
<dbReference type="RefSeq" id="WP_189957755.1">
    <property type="nucleotide sequence ID" value="NZ_BMVG01000028.1"/>
</dbReference>
<name>A0A918YPC2_9ACTN</name>
<dbReference type="EMBL" id="BMVG01000028">
    <property type="protein sequence ID" value="GHE11439.1"/>
    <property type="molecule type" value="Genomic_DNA"/>
</dbReference>
<protein>
    <submittedName>
        <fullName evidence="2">Uncharacterized protein</fullName>
    </submittedName>
</protein>
<gene>
    <name evidence="2" type="ORF">GCM10010339_71310</name>
</gene>
<sequence>MHARFEPLPAPSRSQDAQDTAKALRERPAEWAHIETLGNLNRATNLAYRIRTGRHSAFRPAGAFDATARLTGDGTASVYACYVSTTQQ</sequence>
<feature type="region of interest" description="Disordered" evidence="1">
    <location>
        <begin position="1"/>
        <end position="25"/>
    </location>
</feature>
<organism evidence="2 3">
    <name type="scientific">Streptomyces alanosinicus</name>
    <dbReference type="NCBI Taxonomy" id="68171"/>
    <lineage>
        <taxon>Bacteria</taxon>
        <taxon>Bacillati</taxon>
        <taxon>Actinomycetota</taxon>
        <taxon>Actinomycetes</taxon>
        <taxon>Kitasatosporales</taxon>
        <taxon>Streptomycetaceae</taxon>
        <taxon>Streptomyces</taxon>
    </lineage>
</organism>
<evidence type="ECO:0000313" key="2">
    <source>
        <dbReference type="EMBL" id="GHE11439.1"/>
    </source>
</evidence>